<evidence type="ECO:0000259" key="7">
    <source>
        <dbReference type="PROSITE" id="PS50071"/>
    </source>
</evidence>
<dbReference type="GO" id="GO:0030154">
    <property type="term" value="P:cell differentiation"/>
    <property type="evidence" value="ECO:0007669"/>
    <property type="project" value="TreeGrafter"/>
</dbReference>
<comment type="subcellular location">
    <subcellularLocation>
        <location evidence="4 5">Nucleus</location>
    </subcellularLocation>
</comment>
<dbReference type="InterPro" id="IPR001356">
    <property type="entry name" value="HD"/>
</dbReference>
<dbReference type="InterPro" id="IPR017970">
    <property type="entry name" value="Homeobox_CS"/>
</dbReference>
<dbReference type="Pfam" id="PF00046">
    <property type="entry name" value="Homeodomain"/>
    <property type="match status" value="1"/>
</dbReference>
<feature type="compositionally biased region" description="Polar residues" evidence="6">
    <location>
        <begin position="91"/>
        <end position="104"/>
    </location>
</feature>
<dbReference type="GO" id="GO:0000981">
    <property type="term" value="F:DNA-binding transcription factor activity, RNA polymerase II-specific"/>
    <property type="evidence" value="ECO:0007669"/>
    <property type="project" value="InterPro"/>
</dbReference>
<evidence type="ECO:0000256" key="3">
    <source>
        <dbReference type="ARBA" id="ARBA00023242"/>
    </source>
</evidence>
<keyword evidence="2 4" id="KW-0371">Homeobox</keyword>
<feature type="region of interest" description="Disordered" evidence="6">
    <location>
        <begin position="85"/>
        <end position="104"/>
    </location>
</feature>
<evidence type="ECO:0000256" key="5">
    <source>
        <dbReference type="RuleBase" id="RU000682"/>
    </source>
</evidence>
<evidence type="ECO:0000256" key="1">
    <source>
        <dbReference type="ARBA" id="ARBA00023125"/>
    </source>
</evidence>
<evidence type="ECO:0000313" key="9">
    <source>
        <dbReference type="Proteomes" id="UP000191144"/>
    </source>
</evidence>
<dbReference type="PANTHER" id="PTHR24324">
    <property type="entry name" value="HOMEOBOX PROTEIN HHEX"/>
    <property type="match status" value="1"/>
</dbReference>
<dbReference type="SUPFAM" id="SSF46689">
    <property type="entry name" value="Homeodomain-like"/>
    <property type="match status" value="1"/>
</dbReference>
<keyword evidence="1 4" id="KW-0238">DNA-binding</keyword>
<reference evidence="9" key="1">
    <citation type="submission" date="2016-03" db="EMBL/GenBank/DDBJ databases">
        <authorList>
            <person name="Devillers Hugo."/>
        </authorList>
    </citation>
    <scope>NUCLEOTIDE SEQUENCE [LARGE SCALE GENOMIC DNA]</scope>
</reference>
<proteinExistence type="predicted"/>
<organism evidence="8 9">
    <name type="scientific">Lachancea meyersii CBS 8951</name>
    <dbReference type="NCBI Taxonomy" id="1266667"/>
    <lineage>
        <taxon>Eukaryota</taxon>
        <taxon>Fungi</taxon>
        <taxon>Dikarya</taxon>
        <taxon>Ascomycota</taxon>
        <taxon>Saccharomycotina</taxon>
        <taxon>Saccharomycetes</taxon>
        <taxon>Saccharomycetales</taxon>
        <taxon>Saccharomycetaceae</taxon>
        <taxon>Lachancea</taxon>
    </lineage>
</organism>
<feature type="DNA-binding region" description="Homeobox" evidence="4">
    <location>
        <begin position="131"/>
        <end position="190"/>
    </location>
</feature>
<dbReference type="AlphaFoldDB" id="A0A1G4KGE1"/>
<name>A0A1G4KGE1_9SACH</name>
<dbReference type="PROSITE" id="PS50071">
    <property type="entry name" value="HOMEOBOX_2"/>
    <property type="match status" value="1"/>
</dbReference>
<dbReference type="Proteomes" id="UP000191144">
    <property type="component" value="Chromosome H"/>
</dbReference>
<keyword evidence="3 4" id="KW-0539">Nucleus</keyword>
<dbReference type="OrthoDB" id="6159439at2759"/>
<dbReference type="GO" id="GO:0000978">
    <property type="term" value="F:RNA polymerase II cis-regulatory region sequence-specific DNA binding"/>
    <property type="evidence" value="ECO:0007669"/>
    <property type="project" value="TreeGrafter"/>
</dbReference>
<evidence type="ECO:0000256" key="6">
    <source>
        <dbReference type="SAM" id="MobiDB-lite"/>
    </source>
</evidence>
<gene>
    <name evidence="8" type="ORF">LAME_0H11562G</name>
</gene>
<dbReference type="PROSITE" id="PS00027">
    <property type="entry name" value="HOMEOBOX_1"/>
    <property type="match status" value="1"/>
</dbReference>
<dbReference type="GO" id="GO:0005634">
    <property type="term" value="C:nucleus"/>
    <property type="evidence" value="ECO:0007669"/>
    <property type="project" value="UniProtKB-SubCell"/>
</dbReference>
<dbReference type="Gene3D" id="1.10.10.60">
    <property type="entry name" value="Homeodomain-like"/>
    <property type="match status" value="1"/>
</dbReference>
<feature type="domain" description="Homeobox" evidence="7">
    <location>
        <begin position="129"/>
        <end position="189"/>
    </location>
</feature>
<dbReference type="SMART" id="SM00389">
    <property type="entry name" value="HOX"/>
    <property type="match status" value="1"/>
</dbReference>
<dbReference type="PANTHER" id="PTHR24324:SF9">
    <property type="entry name" value="HOMEOBOX DOMAIN-CONTAINING PROTEIN"/>
    <property type="match status" value="1"/>
</dbReference>
<dbReference type="CDD" id="cd00086">
    <property type="entry name" value="homeodomain"/>
    <property type="match status" value="1"/>
</dbReference>
<evidence type="ECO:0000313" key="8">
    <source>
        <dbReference type="EMBL" id="SCV03580.1"/>
    </source>
</evidence>
<dbReference type="InterPro" id="IPR051000">
    <property type="entry name" value="Homeobox_DNA-bind_prot"/>
</dbReference>
<dbReference type="EMBL" id="LT598480">
    <property type="protein sequence ID" value="SCV03580.1"/>
    <property type="molecule type" value="Genomic_DNA"/>
</dbReference>
<feature type="region of interest" description="Disordered" evidence="6">
    <location>
        <begin position="195"/>
        <end position="214"/>
    </location>
</feature>
<feature type="region of interest" description="Disordered" evidence="6">
    <location>
        <begin position="115"/>
        <end position="139"/>
    </location>
</feature>
<evidence type="ECO:0000256" key="4">
    <source>
        <dbReference type="PROSITE-ProRule" id="PRU00108"/>
    </source>
</evidence>
<evidence type="ECO:0000256" key="2">
    <source>
        <dbReference type="ARBA" id="ARBA00023155"/>
    </source>
</evidence>
<dbReference type="InterPro" id="IPR009057">
    <property type="entry name" value="Homeodomain-like_sf"/>
</dbReference>
<protein>
    <submittedName>
        <fullName evidence="8">LAME_0H11562g1_1</fullName>
    </submittedName>
</protein>
<keyword evidence="9" id="KW-1185">Reference proteome</keyword>
<accession>A0A1G4KGE1</accession>
<sequence>MLPRIHTLLQQRDAVYQRSMSEPCSPSLRPLPPIKSGSFTSNARGIITLPPLQLTPLQPATQVPATPRSSVKRTKSCYAALENSPAPQRVATPSSLAKTPQPDSQKAFAFISHSQETFPSKEPAIDNAPLARRKRRRTSKHELGILQSEFERCPTPDKQKRLYLSEVCSMSEKAIQIWFQNKRQSVKRHQKIGSYVEGSGHTTEGDDSAESHSPIVANSLTPVSVKRSTPCALWNPKTPPLAILDTGSIALDTVAPTSDITPTKQSGYNTHQSKRGQALTFRLKTDNKTLTPIKTSPNNRVNKLINGDSKLSPTRQTKGASHRLDTAPLRSLDINAIRH</sequence>